<organism evidence="2 3">
    <name type="scientific">Armillaria gallica</name>
    <name type="common">Bulbous honey fungus</name>
    <name type="synonym">Armillaria bulbosa</name>
    <dbReference type="NCBI Taxonomy" id="47427"/>
    <lineage>
        <taxon>Eukaryota</taxon>
        <taxon>Fungi</taxon>
        <taxon>Dikarya</taxon>
        <taxon>Basidiomycota</taxon>
        <taxon>Agaricomycotina</taxon>
        <taxon>Agaricomycetes</taxon>
        <taxon>Agaricomycetidae</taxon>
        <taxon>Agaricales</taxon>
        <taxon>Marasmiineae</taxon>
        <taxon>Physalacriaceae</taxon>
        <taxon>Armillaria</taxon>
    </lineage>
</organism>
<keyword evidence="3" id="KW-1185">Reference proteome</keyword>
<sequence length="284" mass="31739">MHLCAAGVLLINPLANSLAFEIRTPNMYPLSLVPSIGLGYLRIYPMDQWSPAPIFPRHSMPSPQLRAVTVATSSSIYDRETIDAAVKAVTSQQQLDSTGSNNSTAMAPSSLSIPSPQFWAVPVANSSSIYDQETCKAAEIAYLSNISHTPLPNCCRLPAPPELLDIPPLAADMKVDQNGKLTCCMKLCGIKFSPGQIYKHFRDYHPLDGVRIVHCRLPLGKNTHHHDLVMPKDFPLHLLLVHYQRESTHCLLCRHRFSSYGACVHYWEKFHKEQTDRLALEARK</sequence>
<dbReference type="AlphaFoldDB" id="A0A2H3DXJ5"/>
<dbReference type="InParanoid" id="A0A2H3DXJ5"/>
<evidence type="ECO:0008006" key="4">
    <source>
        <dbReference type="Google" id="ProtNLM"/>
    </source>
</evidence>
<dbReference type="Proteomes" id="UP000217790">
    <property type="component" value="Unassembled WGS sequence"/>
</dbReference>
<dbReference type="EMBL" id="KZ293657">
    <property type="protein sequence ID" value="PBK93023.1"/>
    <property type="molecule type" value="Genomic_DNA"/>
</dbReference>
<reference evidence="3" key="1">
    <citation type="journal article" date="2017" name="Nat. Ecol. Evol.">
        <title>Genome expansion and lineage-specific genetic innovations in the forest pathogenic fungi Armillaria.</title>
        <authorList>
            <person name="Sipos G."/>
            <person name="Prasanna A.N."/>
            <person name="Walter M.C."/>
            <person name="O'Connor E."/>
            <person name="Balint B."/>
            <person name="Krizsan K."/>
            <person name="Kiss B."/>
            <person name="Hess J."/>
            <person name="Varga T."/>
            <person name="Slot J."/>
            <person name="Riley R."/>
            <person name="Boka B."/>
            <person name="Rigling D."/>
            <person name="Barry K."/>
            <person name="Lee J."/>
            <person name="Mihaltcheva S."/>
            <person name="LaButti K."/>
            <person name="Lipzen A."/>
            <person name="Waldron R."/>
            <person name="Moloney N.M."/>
            <person name="Sperisen C."/>
            <person name="Kredics L."/>
            <person name="Vagvoelgyi C."/>
            <person name="Patrignani A."/>
            <person name="Fitzpatrick D."/>
            <person name="Nagy I."/>
            <person name="Doyle S."/>
            <person name="Anderson J.B."/>
            <person name="Grigoriev I.V."/>
            <person name="Gueldener U."/>
            <person name="Muensterkoetter M."/>
            <person name="Nagy L.G."/>
        </authorList>
    </citation>
    <scope>NUCLEOTIDE SEQUENCE [LARGE SCALE GENOMIC DNA]</scope>
    <source>
        <strain evidence="3">Ar21-2</strain>
    </source>
</reference>
<evidence type="ECO:0000313" key="3">
    <source>
        <dbReference type="Proteomes" id="UP000217790"/>
    </source>
</evidence>
<proteinExistence type="predicted"/>
<evidence type="ECO:0000256" key="1">
    <source>
        <dbReference type="SAM" id="SignalP"/>
    </source>
</evidence>
<protein>
    <recommendedName>
        <fullName evidence="4">C2H2-type domain-containing protein</fullName>
    </recommendedName>
</protein>
<feature type="chain" id="PRO_5013971161" description="C2H2-type domain-containing protein" evidence="1">
    <location>
        <begin position="20"/>
        <end position="284"/>
    </location>
</feature>
<gene>
    <name evidence="2" type="ORF">ARMGADRAFT_1080216</name>
</gene>
<name>A0A2H3DXJ5_ARMGA</name>
<evidence type="ECO:0000313" key="2">
    <source>
        <dbReference type="EMBL" id="PBK93023.1"/>
    </source>
</evidence>
<feature type="signal peptide" evidence="1">
    <location>
        <begin position="1"/>
        <end position="19"/>
    </location>
</feature>
<keyword evidence="1" id="KW-0732">Signal</keyword>
<accession>A0A2H3DXJ5</accession>